<feature type="region of interest" description="Disordered" evidence="1">
    <location>
        <begin position="19"/>
        <end position="46"/>
    </location>
</feature>
<evidence type="ECO:0000256" key="1">
    <source>
        <dbReference type="SAM" id="MobiDB-lite"/>
    </source>
</evidence>
<name>A0AAV1J0I5_9NEOP</name>
<organism evidence="2 3">
    <name type="scientific">Leptosia nina</name>
    <dbReference type="NCBI Taxonomy" id="320188"/>
    <lineage>
        <taxon>Eukaryota</taxon>
        <taxon>Metazoa</taxon>
        <taxon>Ecdysozoa</taxon>
        <taxon>Arthropoda</taxon>
        <taxon>Hexapoda</taxon>
        <taxon>Insecta</taxon>
        <taxon>Pterygota</taxon>
        <taxon>Neoptera</taxon>
        <taxon>Endopterygota</taxon>
        <taxon>Lepidoptera</taxon>
        <taxon>Glossata</taxon>
        <taxon>Ditrysia</taxon>
        <taxon>Papilionoidea</taxon>
        <taxon>Pieridae</taxon>
        <taxon>Pierinae</taxon>
        <taxon>Leptosia</taxon>
    </lineage>
</organism>
<dbReference type="AlphaFoldDB" id="A0AAV1J0I5"/>
<comment type="caution">
    <text evidence="2">The sequence shown here is derived from an EMBL/GenBank/DDBJ whole genome shotgun (WGS) entry which is preliminary data.</text>
</comment>
<dbReference type="Proteomes" id="UP001497472">
    <property type="component" value="Unassembled WGS sequence"/>
</dbReference>
<accession>A0AAV1J0I5</accession>
<keyword evidence="3" id="KW-1185">Reference proteome</keyword>
<sequence length="139" mass="15592">MTRRFICVGIQKLGADCHGNDTARSEGDTERTKAHAPRRDMRTPSRDRIKTNAQFEWALRSMHADATDTEYKEYLWSGLPSRVKCLRPAIVSGHVRHCGGDNARKQRGCCVITTGPCVTVRYELLIICGRRSLRTGSTA</sequence>
<evidence type="ECO:0000313" key="2">
    <source>
        <dbReference type="EMBL" id="CAK1541885.1"/>
    </source>
</evidence>
<dbReference type="EMBL" id="CAVLEF010000003">
    <property type="protein sequence ID" value="CAK1541885.1"/>
    <property type="molecule type" value="Genomic_DNA"/>
</dbReference>
<gene>
    <name evidence="2" type="ORF">LNINA_LOCUS1834</name>
</gene>
<proteinExistence type="predicted"/>
<reference evidence="2 3" key="1">
    <citation type="submission" date="2023-11" db="EMBL/GenBank/DDBJ databases">
        <authorList>
            <person name="Okamura Y."/>
        </authorList>
    </citation>
    <scope>NUCLEOTIDE SEQUENCE [LARGE SCALE GENOMIC DNA]</scope>
</reference>
<protein>
    <submittedName>
        <fullName evidence="2">Uncharacterized protein</fullName>
    </submittedName>
</protein>
<evidence type="ECO:0000313" key="3">
    <source>
        <dbReference type="Proteomes" id="UP001497472"/>
    </source>
</evidence>